<dbReference type="RefSeq" id="XP_068138032.1">
    <property type="nucleotide sequence ID" value="XM_068281931.1"/>
</dbReference>
<evidence type="ECO:0000256" key="1">
    <source>
        <dbReference type="SAM" id="MobiDB-lite"/>
    </source>
</evidence>
<feature type="compositionally biased region" description="Pro residues" evidence="1">
    <location>
        <begin position="17"/>
        <end position="26"/>
    </location>
</feature>
<accession>A0A1D8N5Z7</accession>
<protein>
    <submittedName>
        <fullName evidence="2">Uncharacterized protein</fullName>
    </submittedName>
</protein>
<dbReference type="EMBL" id="CP017554">
    <property type="protein sequence ID" value="AOW01048.1"/>
    <property type="molecule type" value="Genomic_DNA"/>
</dbReference>
<reference evidence="2 3" key="1">
    <citation type="journal article" date="2016" name="PLoS ONE">
        <title>Sequence Assembly of Yarrowia lipolytica Strain W29/CLIB89 Shows Transposable Element Diversity.</title>
        <authorList>
            <person name="Magnan C."/>
            <person name="Yu J."/>
            <person name="Chang I."/>
            <person name="Jahn E."/>
            <person name="Kanomata Y."/>
            <person name="Wu J."/>
            <person name="Zeller M."/>
            <person name="Oakes M."/>
            <person name="Baldi P."/>
            <person name="Sandmeyer S."/>
        </authorList>
    </citation>
    <scope>NUCLEOTIDE SEQUENCE [LARGE SCALE GENOMIC DNA]</scope>
    <source>
        <strain evidence="3">CLIB89(W29)</strain>
    </source>
</reference>
<dbReference type="AlphaFoldDB" id="A0A1D8N5Z7"/>
<evidence type="ECO:0000313" key="2">
    <source>
        <dbReference type="EMBL" id="AOW01048.1"/>
    </source>
</evidence>
<sequence length="90" mass="10155">MKSKSNLRQISIASPPTASPTSPPTTPYYTKSRSTLIYKAHVRLRNQLFLLHTCFSISFHHTIKAADAIMFCLQFGGRVEDRMGRRGSLN</sequence>
<gene>
    <name evidence="2" type="ORF">YALI1_B01760g</name>
</gene>
<organism evidence="2 3">
    <name type="scientific">Yarrowia lipolytica</name>
    <name type="common">Candida lipolytica</name>
    <dbReference type="NCBI Taxonomy" id="4952"/>
    <lineage>
        <taxon>Eukaryota</taxon>
        <taxon>Fungi</taxon>
        <taxon>Dikarya</taxon>
        <taxon>Ascomycota</taxon>
        <taxon>Saccharomycotina</taxon>
        <taxon>Dipodascomycetes</taxon>
        <taxon>Dipodascales</taxon>
        <taxon>Dipodascales incertae sedis</taxon>
        <taxon>Yarrowia</taxon>
    </lineage>
</organism>
<evidence type="ECO:0000313" key="3">
    <source>
        <dbReference type="Proteomes" id="UP000182444"/>
    </source>
</evidence>
<name>A0A1D8N5Z7_YARLL</name>
<dbReference type="VEuPathDB" id="FungiDB:YALI1_B01760g"/>
<dbReference type="Proteomes" id="UP000182444">
    <property type="component" value="Chromosome 1B"/>
</dbReference>
<dbReference type="GeneID" id="94582594"/>
<feature type="region of interest" description="Disordered" evidence="1">
    <location>
        <begin position="1"/>
        <end position="27"/>
    </location>
</feature>
<proteinExistence type="predicted"/>